<comment type="caution">
    <text evidence="2">The sequence shown here is derived from an EMBL/GenBank/DDBJ whole genome shotgun (WGS) entry which is preliminary data.</text>
</comment>
<evidence type="ECO:0000313" key="2">
    <source>
        <dbReference type="EMBL" id="KKK61002.1"/>
    </source>
</evidence>
<evidence type="ECO:0000256" key="1">
    <source>
        <dbReference type="SAM" id="MobiDB-lite"/>
    </source>
</evidence>
<organism evidence="2">
    <name type="scientific">marine sediment metagenome</name>
    <dbReference type="NCBI Taxonomy" id="412755"/>
    <lineage>
        <taxon>unclassified sequences</taxon>
        <taxon>metagenomes</taxon>
        <taxon>ecological metagenomes</taxon>
    </lineage>
</organism>
<feature type="region of interest" description="Disordered" evidence="1">
    <location>
        <begin position="1"/>
        <end position="48"/>
    </location>
</feature>
<dbReference type="EMBL" id="LAZR01062690">
    <property type="protein sequence ID" value="KKK61002.1"/>
    <property type="molecule type" value="Genomic_DNA"/>
</dbReference>
<dbReference type="AlphaFoldDB" id="A0A0F8WVX5"/>
<proteinExistence type="predicted"/>
<accession>A0A0F8WVX5</accession>
<sequence>MARYKNKATGETVDAAQWQPGVEHPAVTRDLPPTRGAPGGSAEAGGETVLPGDWFVDGQVVADDAFHDEHELLDATVDGPGTCPMSGDECRGEECHWWSRGIGACVIHVLEYATGGER</sequence>
<name>A0A0F8WVX5_9ZZZZ</name>
<gene>
    <name evidence="2" type="ORF">LCGC14_3018720</name>
</gene>
<protein>
    <submittedName>
        <fullName evidence="2">Uncharacterized protein</fullName>
    </submittedName>
</protein>
<reference evidence="2" key="1">
    <citation type="journal article" date="2015" name="Nature">
        <title>Complex archaea that bridge the gap between prokaryotes and eukaryotes.</title>
        <authorList>
            <person name="Spang A."/>
            <person name="Saw J.H."/>
            <person name="Jorgensen S.L."/>
            <person name="Zaremba-Niedzwiedzka K."/>
            <person name="Martijn J."/>
            <person name="Lind A.E."/>
            <person name="van Eijk R."/>
            <person name="Schleper C."/>
            <person name="Guy L."/>
            <person name="Ettema T.J."/>
        </authorList>
    </citation>
    <scope>NUCLEOTIDE SEQUENCE</scope>
</reference>